<dbReference type="AlphaFoldDB" id="A0A7J3SJ28"/>
<feature type="transmembrane region" description="Helical" evidence="1">
    <location>
        <begin position="260"/>
        <end position="279"/>
    </location>
</feature>
<proteinExistence type="predicted"/>
<dbReference type="EMBL" id="DTLS01000005">
    <property type="protein sequence ID" value="HGZ59606.1"/>
    <property type="molecule type" value="Genomic_DNA"/>
</dbReference>
<evidence type="ECO:0000313" key="2">
    <source>
        <dbReference type="EMBL" id="HGZ59606.1"/>
    </source>
</evidence>
<sequence length="281" mass="32568">MKTEHLSQKLLLLKELDETIDFSKSTLQIEVMFTFLMGKEKLTPSELVEVLDERRKAVLDALRKMQLKGIIKKEGEVEGEPVYVLTESGLRYSKKLKEALGLSTHDNSVQINEEYISNREKIASLRRIIGLYYVYNAILYLANSPGGRADLYRLSALVGLSPERMKSYLDAYSRPPMRIFKRQSSPLTRKTFYKLEKEGWGIYYRTHQYQQLKEDPISKFKIKLRIKLWRIKRLRETLLLPAFFASLAIGYLALNISSTKITFTVFFTLLLTNLVLALISP</sequence>
<protein>
    <submittedName>
        <fullName evidence="2">Uncharacterized protein</fullName>
    </submittedName>
</protein>
<comment type="caution">
    <text evidence="2">The sequence shown here is derived from an EMBL/GenBank/DDBJ whole genome shotgun (WGS) entry which is preliminary data.</text>
</comment>
<keyword evidence="1" id="KW-0472">Membrane</keyword>
<dbReference type="Gene3D" id="1.10.10.10">
    <property type="entry name" value="Winged helix-like DNA-binding domain superfamily/Winged helix DNA-binding domain"/>
    <property type="match status" value="1"/>
</dbReference>
<dbReference type="InterPro" id="IPR036390">
    <property type="entry name" value="WH_DNA-bd_sf"/>
</dbReference>
<organism evidence="2">
    <name type="scientific">Fervidicoccus fontis</name>
    <dbReference type="NCBI Taxonomy" id="683846"/>
    <lineage>
        <taxon>Archaea</taxon>
        <taxon>Thermoproteota</taxon>
        <taxon>Thermoprotei</taxon>
        <taxon>Fervidicoccales</taxon>
        <taxon>Fervidicoccaceae</taxon>
        <taxon>Fervidicoccus</taxon>
    </lineage>
</organism>
<dbReference type="InterPro" id="IPR036388">
    <property type="entry name" value="WH-like_DNA-bd_sf"/>
</dbReference>
<dbReference type="SUPFAM" id="SSF46785">
    <property type="entry name" value="Winged helix' DNA-binding domain"/>
    <property type="match status" value="1"/>
</dbReference>
<accession>A0A7J3SJ28</accession>
<name>A0A7J3SJ28_9CREN</name>
<gene>
    <name evidence="2" type="ORF">ENW83_00120</name>
</gene>
<keyword evidence="1" id="KW-0812">Transmembrane</keyword>
<keyword evidence="1" id="KW-1133">Transmembrane helix</keyword>
<evidence type="ECO:0000256" key="1">
    <source>
        <dbReference type="SAM" id="Phobius"/>
    </source>
</evidence>
<reference evidence="2" key="1">
    <citation type="journal article" date="2020" name="mSystems">
        <title>Genome- and Community-Level Interaction Insights into Carbon Utilization and Element Cycling Functions of Hydrothermarchaeota in Hydrothermal Sediment.</title>
        <authorList>
            <person name="Zhou Z."/>
            <person name="Liu Y."/>
            <person name="Xu W."/>
            <person name="Pan J."/>
            <person name="Luo Z.H."/>
            <person name="Li M."/>
        </authorList>
    </citation>
    <scope>NUCLEOTIDE SEQUENCE [LARGE SCALE GENOMIC DNA]</scope>
    <source>
        <strain evidence="2">SpSt-885</strain>
    </source>
</reference>
<feature type="transmembrane region" description="Helical" evidence="1">
    <location>
        <begin position="237"/>
        <end position="254"/>
    </location>
</feature>